<sequence>MRFRGRAKNGTAPAPPDAPPPAGAPAAGPPPVLVIDALGRKCPIPIIMLAERIREVPVGQVVAVLADDPAARTDVPAWCRMKSQDFVREETLQQGGWGFHIRRTY</sequence>
<dbReference type="GO" id="GO:0016740">
    <property type="term" value="F:transferase activity"/>
    <property type="evidence" value="ECO:0007669"/>
    <property type="project" value="UniProtKB-KW"/>
</dbReference>
<dbReference type="InterPro" id="IPR036868">
    <property type="entry name" value="TusA-like_sf"/>
</dbReference>
<feature type="domain" description="UPF0033" evidence="3">
    <location>
        <begin position="35"/>
        <end position="59"/>
    </location>
</feature>
<dbReference type="Proteomes" id="UP000579250">
    <property type="component" value="Unassembled WGS sequence"/>
</dbReference>
<evidence type="ECO:0000259" key="3">
    <source>
        <dbReference type="PROSITE" id="PS01148"/>
    </source>
</evidence>
<reference evidence="4 5" key="1">
    <citation type="submission" date="2020-04" db="EMBL/GenBank/DDBJ databases">
        <title>MicrobeNet Type strains.</title>
        <authorList>
            <person name="Nicholson A.C."/>
        </authorList>
    </citation>
    <scope>NUCLEOTIDE SEQUENCE [LARGE SCALE GENOMIC DNA]</scope>
    <source>
        <strain evidence="4 5">ATCC BAA-277</strain>
    </source>
</reference>
<organism evidence="4 5">
    <name type="scientific">Actinomadura latina</name>
    <dbReference type="NCBI Taxonomy" id="163603"/>
    <lineage>
        <taxon>Bacteria</taxon>
        <taxon>Bacillati</taxon>
        <taxon>Actinomycetota</taxon>
        <taxon>Actinomycetes</taxon>
        <taxon>Streptosporangiales</taxon>
        <taxon>Thermomonosporaceae</taxon>
        <taxon>Actinomadura</taxon>
    </lineage>
</organism>
<dbReference type="Pfam" id="PF01206">
    <property type="entry name" value="TusA"/>
    <property type="match status" value="1"/>
</dbReference>
<dbReference type="CDD" id="cd00291">
    <property type="entry name" value="SirA_YedF_YeeD"/>
    <property type="match status" value="1"/>
</dbReference>
<name>A0A846Z8M0_9ACTN</name>
<dbReference type="EMBL" id="JAAXPI010000035">
    <property type="protein sequence ID" value="NKZ06406.1"/>
    <property type="molecule type" value="Genomic_DNA"/>
</dbReference>
<proteinExistence type="inferred from homology"/>
<accession>A0A846Z8M0</accession>
<dbReference type="PROSITE" id="PS01148">
    <property type="entry name" value="UPF0033"/>
    <property type="match status" value="1"/>
</dbReference>
<gene>
    <name evidence="4" type="ORF">HGB48_22040</name>
</gene>
<feature type="region of interest" description="Disordered" evidence="2">
    <location>
        <begin position="1"/>
        <end position="30"/>
    </location>
</feature>
<protein>
    <submittedName>
        <fullName evidence="4">Sulfurtransferase TusA family protein</fullName>
    </submittedName>
</protein>
<evidence type="ECO:0000256" key="2">
    <source>
        <dbReference type="SAM" id="MobiDB-lite"/>
    </source>
</evidence>
<evidence type="ECO:0000313" key="5">
    <source>
        <dbReference type="Proteomes" id="UP000579250"/>
    </source>
</evidence>
<comment type="similarity">
    <text evidence="1">Belongs to the sulfur carrier protein TusA family.</text>
</comment>
<dbReference type="PANTHER" id="PTHR33279:SF2">
    <property type="entry name" value="SULFUR CARRIER PROTEIN TUSA"/>
    <property type="match status" value="1"/>
</dbReference>
<feature type="compositionally biased region" description="Pro residues" evidence="2">
    <location>
        <begin position="13"/>
        <end position="30"/>
    </location>
</feature>
<dbReference type="AlphaFoldDB" id="A0A846Z8M0"/>
<comment type="caution">
    <text evidence="4">The sequence shown here is derived from an EMBL/GenBank/DDBJ whole genome shotgun (WGS) entry which is preliminary data.</text>
</comment>
<dbReference type="RefSeq" id="WP_083946200.1">
    <property type="nucleotide sequence ID" value="NZ_JAAXPI010000035.1"/>
</dbReference>
<dbReference type="Gene3D" id="3.30.110.40">
    <property type="entry name" value="TusA-like domain"/>
    <property type="match status" value="1"/>
</dbReference>
<keyword evidence="5" id="KW-1185">Reference proteome</keyword>
<dbReference type="PANTHER" id="PTHR33279">
    <property type="entry name" value="SULFUR CARRIER PROTEIN YEDF-RELATED"/>
    <property type="match status" value="1"/>
</dbReference>
<evidence type="ECO:0000256" key="1">
    <source>
        <dbReference type="ARBA" id="ARBA00008984"/>
    </source>
</evidence>
<evidence type="ECO:0000313" key="4">
    <source>
        <dbReference type="EMBL" id="NKZ06406.1"/>
    </source>
</evidence>
<dbReference type="SUPFAM" id="SSF64307">
    <property type="entry name" value="SirA-like"/>
    <property type="match status" value="1"/>
</dbReference>
<keyword evidence="4" id="KW-0808">Transferase</keyword>
<dbReference type="InterPro" id="IPR001455">
    <property type="entry name" value="TusA-like"/>
</dbReference>